<protein>
    <submittedName>
        <fullName evidence="1">L-asparaginase II</fullName>
    </submittedName>
</protein>
<gene>
    <name evidence="1" type="ORF">BDV39DRAFT_209197</name>
</gene>
<evidence type="ECO:0000313" key="1">
    <source>
        <dbReference type="EMBL" id="KAE8323109.1"/>
    </source>
</evidence>
<sequence length="380" mass="41089">MTRTYIIQYNQEQTTMGKLKDYITTDRNGIIENRHQVHAAIVSSDGTLLYSVGDPSRVTLTRSAAKPAQALAVISTGALEKFGFDEADLALMCASHNSEDRHLSRARDMLRKVSAEEKDLRCGGHAALSETVNREWIKKDYTPTAITNNCSGKHAGMLGGARALGAEIGDYHLPCNPLQRKVRDVVEELAGLETGPEGVLWGVDGCNLPAPAFPLRNMAKIYAAFAEAADVAEGARNASGKDRDMARIFSSMTRYPELVGGEGRFCTVLMRVFRGILIGKVGADGCYGIGIRASEYTRRLGVDGAMGIAVKIEDGNIGVLYSAVTEILDQLDIGSPDMRWELALFHHPKIVNTAGVVTGSTAHRFHVCGVRSMVGLCSED</sequence>
<accession>A0A5N6WT75</accession>
<name>A0A5N6WT75_9EURO</name>
<dbReference type="PANTHER" id="PTHR42110">
    <property type="entry name" value="L-ASPARAGINASE, PUTATIVE (AFU_ORTHOLOGUE AFUA_3G11890)-RELATED"/>
    <property type="match status" value="1"/>
</dbReference>
<dbReference type="AlphaFoldDB" id="A0A5N6WT75"/>
<organism evidence="1 2">
    <name type="scientific">Aspergillus sergii</name>
    <dbReference type="NCBI Taxonomy" id="1034303"/>
    <lineage>
        <taxon>Eukaryota</taxon>
        <taxon>Fungi</taxon>
        <taxon>Dikarya</taxon>
        <taxon>Ascomycota</taxon>
        <taxon>Pezizomycotina</taxon>
        <taxon>Eurotiomycetes</taxon>
        <taxon>Eurotiomycetidae</taxon>
        <taxon>Eurotiales</taxon>
        <taxon>Aspergillaceae</taxon>
        <taxon>Aspergillus</taxon>
        <taxon>Aspergillus subgen. Circumdati</taxon>
    </lineage>
</organism>
<dbReference type="InterPro" id="IPR010349">
    <property type="entry name" value="Asparaginase_II"/>
</dbReference>
<dbReference type="Proteomes" id="UP000325945">
    <property type="component" value="Unassembled WGS sequence"/>
</dbReference>
<dbReference type="PANTHER" id="PTHR42110:SF1">
    <property type="entry name" value="L-ASPARAGINASE, PUTATIVE (AFU_ORTHOLOGUE AFUA_3G11890)-RELATED"/>
    <property type="match status" value="1"/>
</dbReference>
<keyword evidence="2" id="KW-1185">Reference proteome</keyword>
<dbReference type="Pfam" id="PF06089">
    <property type="entry name" value="Asparaginase_II"/>
    <property type="match status" value="1"/>
</dbReference>
<proteinExistence type="predicted"/>
<evidence type="ECO:0000313" key="2">
    <source>
        <dbReference type="Proteomes" id="UP000325945"/>
    </source>
</evidence>
<reference evidence="2" key="1">
    <citation type="submission" date="2019-04" db="EMBL/GenBank/DDBJ databases">
        <title>Friends and foes A comparative genomics studyof 23 Aspergillus species from section Flavi.</title>
        <authorList>
            <consortium name="DOE Joint Genome Institute"/>
            <person name="Kjaerbolling I."/>
            <person name="Vesth T."/>
            <person name="Frisvad J.C."/>
            <person name="Nybo J.L."/>
            <person name="Theobald S."/>
            <person name="Kildgaard S."/>
            <person name="Isbrandt T."/>
            <person name="Kuo A."/>
            <person name="Sato A."/>
            <person name="Lyhne E.K."/>
            <person name="Kogle M.E."/>
            <person name="Wiebenga A."/>
            <person name="Kun R.S."/>
            <person name="Lubbers R.J."/>
            <person name="Makela M.R."/>
            <person name="Barry K."/>
            <person name="Chovatia M."/>
            <person name="Clum A."/>
            <person name="Daum C."/>
            <person name="Haridas S."/>
            <person name="He G."/>
            <person name="LaButti K."/>
            <person name="Lipzen A."/>
            <person name="Mondo S."/>
            <person name="Riley R."/>
            <person name="Salamov A."/>
            <person name="Simmons B.A."/>
            <person name="Magnuson J.K."/>
            <person name="Henrissat B."/>
            <person name="Mortensen U.H."/>
            <person name="Larsen T.O."/>
            <person name="Devries R.P."/>
            <person name="Grigoriev I.V."/>
            <person name="Machida M."/>
            <person name="Baker S.E."/>
            <person name="Andersen M.R."/>
        </authorList>
    </citation>
    <scope>NUCLEOTIDE SEQUENCE [LARGE SCALE GENOMIC DNA]</scope>
    <source>
        <strain evidence="2">CBS 130017</strain>
    </source>
</reference>
<dbReference type="EMBL" id="ML741835">
    <property type="protein sequence ID" value="KAE8323109.1"/>
    <property type="molecule type" value="Genomic_DNA"/>
</dbReference>